<proteinExistence type="predicted"/>
<feature type="region of interest" description="Disordered" evidence="1">
    <location>
        <begin position="1"/>
        <end position="20"/>
    </location>
</feature>
<accession>A0AB39T5R2</accession>
<protein>
    <submittedName>
        <fullName evidence="2">Uncharacterized protein</fullName>
    </submittedName>
</protein>
<organism evidence="2">
    <name type="scientific">Streptomyces sp. R44</name>
    <dbReference type="NCBI Taxonomy" id="3238633"/>
    <lineage>
        <taxon>Bacteria</taxon>
        <taxon>Bacillati</taxon>
        <taxon>Actinomycetota</taxon>
        <taxon>Actinomycetes</taxon>
        <taxon>Kitasatosporales</taxon>
        <taxon>Streptomycetaceae</taxon>
        <taxon>Streptomyces</taxon>
    </lineage>
</organism>
<gene>
    <name evidence="2" type="ORF">AB5J54_31700</name>
</gene>
<evidence type="ECO:0000256" key="1">
    <source>
        <dbReference type="SAM" id="MobiDB-lite"/>
    </source>
</evidence>
<feature type="compositionally biased region" description="Basic and acidic residues" evidence="1">
    <location>
        <begin position="1"/>
        <end position="12"/>
    </location>
</feature>
<reference evidence="2" key="1">
    <citation type="submission" date="2024-07" db="EMBL/GenBank/DDBJ databases">
        <authorList>
            <person name="Yu S.T."/>
        </authorList>
    </citation>
    <scope>NUCLEOTIDE SEQUENCE</scope>
    <source>
        <strain evidence="2">R44</strain>
    </source>
</reference>
<dbReference type="EMBL" id="CP163444">
    <property type="protein sequence ID" value="XDQ74814.1"/>
    <property type="molecule type" value="Genomic_DNA"/>
</dbReference>
<dbReference type="AlphaFoldDB" id="A0AB39T5R2"/>
<dbReference type="RefSeq" id="WP_369147338.1">
    <property type="nucleotide sequence ID" value="NZ_CP163444.1"/>
</dbReference>
<sequence>MIVGRRRQEPEAGHGSGISIGGSNIAPVQNVVGQNISNVHQSAAIEGSAVVDRATVRELLEGLRADVERHEAELPNVSLIRGVVDSIDTALVAPDVRETGALTGVAHALPALVAGTAVQQAGEALAQAIAGWAG</sequence>
<name>A0AB39T5R2_9ACTN</name>
<evidence type="ECO:0000313" key="2">
    <source>
        <dbReference type="EMBL" id="XDQ74814.1"/>
    </source>
</evidence>